<accession>A0AAU4JZU2</accession>
<dbReference type="AlphaFoldDB" id="A0AAU4JZU2"/>
<dbReference type="Gene3D" id="1.10.10.10">
    <property type="entry name" value="Winged helix-like DNA-binding domain superfamily/Winged helix DNA-binding domain"/>
    <property type="match status" value="1"/>
</dbReference>
<evidence type="ECO:0000256" key="1">
    <source>
        <dbReference type="SAM" id="MobiDB-lite"/>
    </source>
</evidence>
<dbReference type="PROSITE" id="PS50995">
    <property type="entry name" value="HTH_MARR_2"/>
    <property type="match status" value="1"/>
</dbReference>
<dbReference type="GO" id="GO:0006950">
    <property type="term" value="P:response to stress"/>
    <property type="evidence" value="ECO:0007669"/>
    <property type="project" value="TreeGrafter"/>
</dbReference>
<dbReference type="PANTHER" id="PTHR33164:SF106">
    <property type="entry name" value="TRANSCRIPTIONAL REGULATORY PROTEIN"/>
    <property type="match status" value="1"/>
</dbReference>
<gene>
    <name evidence="3" type="ORF">OG579_16450</name>
</gene>
<dbReference type="EMBL" id="CP108021">
    <property type="protein sequence ID" value="WUM19281.1"/>
    <property type="molecule type" value="Genomic_DNA"/>
</dbReference>
<dbReference type="SUPFAM" id="SSF46785">
    <property type="entry name" value="Winged helix' DNA-binding domain"/>
    <property type="match status" value="1"/>
</dbReference>
<protein>
    <submittedName>
        <fullName evidence="3">MarR family winged helix-turn-helix transcriptional regulator</fullName>
    </submittedName>
</protein>
<dbReference type="Proteomes" id="UP001432128">
    <property type="component" value="Chromosome"/>
</dbReference>
<evidence type="ECO:0000313" key="4">
    <source>
        <dbReference type="Proteomes" id="UP001432128"/>
    </source>
</evidence>
<evidence type="ECO:0000259" key="2">
    <source>
        <dbReference type="PROSITE" id="PS50995"/>
    </source>
</evidence>
<feature type="domain" description="HTH marR-type" evidence="2">
    <location>
        <begin position="30"/>
        <end position="159"/>
    </location>
</feature>
<feature type="region of interest" description="Disordered" evidence="1">
    <location>
        <begin position="1"/>
        <end position="26"/>
    </location>
</feature>
<dbReference type="InterPro" id="IPR036390">
    <property type="entry name" value="WH_DNA-bd_sf"/>
</dbReference>
<organism evidence="3 4">
    <name type="scientific">Williamsia herbipolensis</name>
    <dbReference type="NCBI Taxonomy" id="1603258"/>
    <lineage>
        <taxon>Bacteria</taxon>
        <taxon>Bacillati</taxon>
        <taxon>Actinomycetota</taxon>
        <taxon>Actinomycetes</taxon>
        <taxon>Mycobacteriales</taxon>
        <taxon>Nocardiaceae</taxon>
        <taxon>Williamsia</taxon>
    </lineage>
</organism>
<dbReference type="InterPro" id="IPR036388">
    <property type="entry name" value="WH-like_DNA-bd_sf"/>
</dbReference>
<dbReference type="Pfam" id="PF01047">
    <property type="entry name" value="MarR"/>
    <property type="match status" value="1"/>
</dbReference>
<dbReference type="InterPro" id="IPR039422">
    <property type="entry name" value="MarR/SlyA-like"/>
</dbReference>
<dbReference type="PANTHER" id="PTHR33164">
    <property type="entry name" value="TRANSCRIPTIONAL REGULATOR, MARR FAMILY"/>
    <property type="match status" value="1"/>
</dbReference>
<proteinExistence type="predicted"/>
<dbReference type="KEGG" id="whr:OG579_16450"/>
<keyword evidence="4" id="KW-1185">Reference proteome</keyword>
<sequence length="167" mass="17825">MHSPDGGMSPMPTRDSSTGGDSSYADLDPATVAVRDMVGASRELVGRMADRMGMNPNDMAAIAALAQRGPMGVAELAAHLGIRSASATVLVDRLERAGHVRRVRDTVDRRRVSVVETPAARQATHAAWSATISRIDDVCRALPDDEREVVLRFLSDITEVTADSGND</sequence>
<evidence type="ECO:0000313" key="3">
    <source>
        <dbReference type="EMBL" id="WUM19281.1"/>
    </source>
</evidence>
<dbReference type="RefSeq" id="WP_328856804.1">
    <property type="nucleotide sequence ID" value="NZ_CP108021.1"/>
</dbReference>
<reference evidence="3 4" key="1">
    <citation type="submission" date="2022-10" db="EMBL/GenBank/DDBJ databases">
        <title>The complete genomes of actinobacterial strains from the NBC collection.</title>
        <authorList>
            <person name="Joergensen T.S."/>
            <person name="Alvarez Arevalo M."/>
            <person name="Sterndorff E.B."/>
            <person name="Faurdal D."/>
            <person name="Vuksanovic O."/>
            <person name="Mourched A.-S."/>
            <person name="Charusanti P."/>
            <person name="Shaw S."/>
            <person name="Blin K."/>
            <person name="Weber T."/>
        </authorList>
    </citation>
    <scope>NUCLEOTIDE SEQUENCE [LARGE SCALE GENOMIC DNA]</scope>
    <source>
        <strain evidence="3 4">NBC_00319</strain>
    </source>
</reference>
<dbReference type="InterPro" id="IPR000835">
    <property type="entry name" value="HTH_MarR-typ"/>
</dbReference>
<name>A0AAU4JZU2_9NOCA</name>
<dbReference type="SMART" id="SM00347">
    <property type="entry name" value="HTH_MARR"/>
    <property type="match status" value="1"/>
</dbReference>
<dbReference type="GO" id="GO:0003700">
    <property type="term" value="F:DNA-binding transcription factor activity"/>
    <property type="evidence" value="ECO:0007669"/>
    <property type="project" value="InterPro"/>
</dbReference>